<reference evidence="1 2" key="2">
    <citation type="journal article" date="2022" name="Mol. Ecol. Resour.">
        <title>The genomes of chicory, endive, great burdock and yacon provide insights into Asteraceae paleo-polyploidization history and plant inulin production.</title>
        <authorList>
            <person name="Fan W."/>
            <person name="Wang S."/>
            <person name="Wang H."/>
            <person name="Wang A."/>
            <person name="Jiang F."/>
            <person name="Liu H."/>
            <person name="Zhao H."/>
            <person name="Xu D."/>
            <person name="Zhang Y."/>
        </authorList>
    </citation>
    <scope>NUCLEOTIDE SEQUENCE [LARGE SCALE GENOMIC DNA]</scope>
    <source>
        <strain evidence="2">cv. Yunnan</strain>
        <tissue evidence="1">Leaves</tissue>
    </source>
</reference>
<evidence type="ECO:0000313" key="2">
    <source>
        <dbReference type="Proteomes" id="UP001056120"/>
    </source>
</evidence>
<dbReference type="EMBL" id="CM042023">
    <property type="protein sequence ID" value="KAI3812114.1"/>
    <property type="molecule type" value="Genomic_DNA"/>
</dbReference>
<comment type="caution">
    <text evidence="1">The sequence shown here is derived from an EMBL/GenBank/DDBJ whole genome shotgun (WGS) entry which is preliminary data.</text>
</comment>
<accession>A0ACB9IVP9</accession>
<dbReference type="Proteomes" id="UP001056120">
    <property type="component" value="Linkage Group LG06"/>
</dbReference>
<name>A0ACB9IVP9_9ASTR</name>
<keyword evidence="2" id="KW-1185">Reference proteome</keyword>
<protein>
    <submittedName>
        <fullName evidence="1">Uncharacterized protein</fullName>
    </submittedName>
</protein>
<sequence>MEPLRWRCLKTIRVTRRTVVPLEILRSQNIPAALQMLVEPVETPREVMDHGTVCVTGASGFLASWLIKRLLLSGYHVVGTVRDPGNEAKLAHLWNLQRAKERLRLVKAELTEEGSFDNAIMGCAGVFHMASPVLGHITDPREEIINPAVNGTLNVLRSCKKNPSLRRVVLTSSSSTVRVKDKFDPEIPLDESSWSSVEQCERLKIWYVLSKTMAEKAAWEFCNENGINLVTVIPSFVVGPSLPPTLCSTASDILGLLQGETERFYWHGRMGYVHIDDVALGHILVYEHENAQGRYLCSSTVIDNDELVSILSERYPTLPIPKRFEQHDRPYYEFNATKIKSLGLKFKSIQEMFDDCIKSLVAQGHLSIPYYDESTVTKLVSTMNRHANQSFYVIGHKTENIHDIYTLGQKLGQGQFGTTYLCTENSTGIDYACKSISKRKLISKEDVEDVRREIQIMHHLAGQQHIVTIKGAYEDHLYVHIVMELCNGGELFDRIIEKGNYTERKAAELIKIIIDVVQACHSLGVMHRDLKPENFLLVNKDDDFSLKAIDFGLSIFFKPGQIFRDVVGSPYYVAPEVLLKHYGQEADVWTAGVILYILLSGVPPFWAESQQGIFDAVLKGDIDFDSDPWPVISDSHPWICENGVAPDRELDHAVLSRLKQFSAMNKLKKMALRIIGESLSEEEIAGLREMFKAMDTDNSGVITFDELKAGLRKFGSTIKDTEIQDLMDAVRLLLADVDNSGTIDYEEFVAATLHLNKLEREEHLVAAFQYFDKDGSGYITVDELQQACADHHMTNILVEDIIKEVDQDNDGRIDYGEFVAMMTKGNGGIGRRTMRNSVNISMRDSPRAV</sequence>
<proteinExistence type="predicted"/>
<reference evidence="2" key="1">
    <citation type="journal article" date="2022" name="Mol. Ecol. Resour.">
        <title>The genomes of chicory, endive, great burdock and yacon provide insights into Asteraceae palaeo-polyploidization history and plant inulin production.</title>
        <authorList>
            <person name="Fan W."/>
            <person name="Wang S."/>
            <person name="Wang H."/>
            <person name="Wang A."/>
            <person name="Jiang F."/>
            <person name="Liu H."/>
            <person name="Zhao H."/>
            <person name="Xu D."/>
            <person name="Zhang Y."/>
        </authorList>
    </citation>
    <scope>NUCLEOTIDE SEQUENCE [LARGE SCALE GENOMIC DNA]</scope>
    <source>
        <strain evidence="2">cv. Yunnan</strain>
    </source>
</reference>
<organism evidence="1 2">
    <name type="scientific">Smallanthus sonchifolius</name>
    <dbReference type="NCBI Taxonomy" id="185202"/>
    <lineage>
        <taxon>Eukaryota</taxon>
        <taxon>Viridiplantae</taxon>
        <taxon>Streptophyta</taxon>
        <taxon>Embryophyta</taxon>
        <taxon>Tracheophyta</taxon>
        <taxon>Spermatophyta</taxon>
        <taxon>Magnoliopsida</taxon>
        <taxon>eudicotyledons</taxon>
        <taxon>Gunneridae</taxon>
        <taxon>Pentapetalae</taxon>
        <taxon>asterids</taxon>
        <taxon>campanulids</taxon>
        <taxon>Asterales</taxon>
        <taxon>Asteraceae</taxon>
        <taxon>Asteroideae</taxon>
        <taxon>Heliantheae alliance</taxon>
        <taxon>Millerieae</taxon>
        <taxon>Smallanthus</taxon>
    </lineage>
</organism>
<evidence type="ECO:0000313" key="1">
    <source>
        <dbReference type="EMBL" id="KAI3812114.1"/>
    </source>
</evidence>
<gene>
    <name evidence="1" type="ORF">L1987_16820</name>
</gene>